<evidence type="ECO:0000256" key="8">
    <source>
        <dbReference type="ARBA" id="ARBA00023109"/>
    </source>
</evidence>
<dbReference type="Gene3D" id="3.30.420.10">
    <property type="entry name" value="Ribonuclease H-like superfamily/Ribonuclease H"/>
    <property type="match status" value="1"/>
</dbReference>
<dbReference type="GO" id="GO:0006302">
    <property type="term" value="P:double-strand break repair"/>
    <property type="evidence" value="ECO:0007669"/>
    <property type="project" value="TreeGrafter"/>
</dbReference>
<evidence type="ECO:0000256" key="5">
    <source>
        <dbReference type="ARBA" id="ARBA00022695"/>
    </source>
</evidence>
<evidence type="ECO:0000256" key="4">
    <source>
        <dbReference type="ARBA" id="ARBA00022679"/>
    </source>
</evidence>
<evidence type="ECO:0000256" key="10">
    <source>
        <dbReference type="ARBA" id="ARBA00049244"/>
    </source>
</evidence>
<keyword evidence="8" id="KW-1194">Viral DNA replication</keyword>
<dbReference type="GO" id="GO:0006261">
    <property type="term" value="P:DNA-templated DNA replication"/>
    <property type="evidence" value="ECO:0007669"/>
    <property type="project" value="InterPro"/>
</dbReference>
<evidence type="ECO:0000256" key="3">
    <source>
        <dbReference type="ARBA" id="ARBA00015749"/>
    </source>
</evidence>
<comment type="similarity">
    <text evidence="1">Belongs to the DNA polymerase type-A family.</text>
</comment>
<evidence type="ECO:0000259" key="11">
    <source>
        <dbReference type="SMART" id="SM00482"/>
    </source>
</evidence>
<feature type="domain" description="DNA-directed DNA polymerase family A palm" evidence="11">
    <location>
        <begin position="474"/>
        <end position="676"/>
    </location>
</feature>
<dbReference type="SMART" id="SM00482">
    <property type="entry name" value="POLAc"/>
    <property type="match status" value="1"/>
</dbReference>
<dbReference type="GO" id="GO:0008408">
    <property type="term" value="F:3'-5' exonuclease activity"/>
    <property type="evidence" value="ECO:0007669"/>
    <property type="project" value="InterPro"/>
</dbReference>
<keyword evidence="5" id="KW-0548">Nucleotidyltransferase</keyword>
<dbReference type="PROSITE" id="PS00447">
    <property type="entry name" value="DNA_POLYMERASE_A"/>
    <property type="match status" value="1"/>
</dbReference>
<evidence type="ECO:0000256" key="6">
    <source>
        <dbReference type="ARBA" id="ARBA00022705"/>
    </source>
</evidence>
<dbReference type="GO" id="GO:0003677">
    <property type="term" value="F:DNA binding"/>
    <property type="evidence" value="ECO:0007669"/>
    <property type="project" value="UniProtKB-KW"/>
</dbReference>
<dbReference type="InterPro" id="IPR043502">
    <property type="entry name" value="DNA/RNA_pol_sf"/>
</dbReference>
<sequence>MDKVVKAIAPNMPEDRHVKGTRDVMTWYKIVKSTKTLLVPPMNVLKANMRELERFSEAVQAFAVADLDGSEYRWGDEDLVLSEVTGAAPYDLCAALRNLPDLARQYGGWIACDIETRRVEWEDNMLLSIGFAYGPSHCLAVYDIPIPGAKHSDCCDVEEWGSRVWNCLERVFAEPDIKYIWHNGKFDCGRLKYLCNIDAQVDEDTMLQHFACINEKQGTHGLKDLGQLYLQAPAWDDELDSIKRDWCKQRKVPLKEFMYDYIPTETLIPYMQRDCIATYRLHALFNKLARPGSEFIYKQLCRASTAYGAIELAGQQIDVDYLEELEAELDKLVVESQKRLDRVSGKYWNPLLYSAATGAKVKPNMEFSPKSPKQLKWMLGEVMGHPVPATDATTMQTLMDEIDAMGEEADPDAKEFMESILDVRKYSKYLETYVLGIRDVLCRDNRVRCTFNLHGTETGRLSSSNPNMQNIPRNKMIKNLIVSSPGTRFLQLDYSQAELRVLAMLSGDPALINIYVSGRDLHDAVCDMMFGEGSHKDKELRNLAKTINFGIAYGRGAGSIATKFKKSMREAQGIIDKWFAPMPKVKEFINKRRRMATRGEPCVTIFGRERHFVITDAELNHIQNEYINTPIQGTASDFTMLSLLNIYDYLQENWAGKARIVSTVHDSIIIEVEDKPEYLKEIGNKCINIMATTPLQYVPDCPVPFVADAEIGYKWGEMYKLDLETGLAKPKD</sequence>
<dbReference type="Gene3D" id="3.30.70.370">
    <property type="match status" value="1"/>
</dbReference>
<evidence type="ECO:0000256" key="1">
    <source>
        <dbReference type="ARBA" id="ARBA00007705"/>
    </source>
</evidence>
<dbReference type="GO" id="GO:0039693">
    <property type="term" value="P:viral DNA genome replication"/>
    <property type="evidence" value="ECO:0007669"/>
    <property type="project" value="UniProtKB-KW"/>
</dbReference>
<dbReference type="InterPro" id="IPR012337">
    <property type="entry name" value="RNaseH-like_sf"/>
</dbReference>
<reference evidence="12" key="1">
    <citation type="journal article" date="2021" name="Proc. Natl. Acad. Sci. U.S.A.">
        <title>A Catalog of Tens of Thousands of Viruses from Human Metagenomes Reveals Hidden Associations with Chronic Diseases.</title>
        <authorList>
            <person name="Tisza M.J."/>
            <person name="Buck C.B."/>
        </authorList>
    </citation>
    <scope>NUCLEOTIDE SEQUENCE</scope>
    <source>
        <strain evidence="12">Ct4uh47</strain>
    </source>
</reference>
<dbReference type="Gene3D" id="1.10.150.20">
    <property type="entry name" value="5' to 3' exonuclease, C-terminal subdomain"/>
    <property type="match status" value="1"/>
</dbReference>
<proteinExistence type="inferred from homology"/>
<dbReference type="PANTHER" id="PTHR10133:SF27">
    <property type="entry name" value="DNA POLYMERASE NU"/>
    <property type="match status" value="1"/>
</dbReference>
<evidence type="ECO:0000256" key="7">
    <source>
        <dbReference type="ARBA" id="ARBA00022932"/>
    </source>
</evidence>
<name>A0A8S5V5U9_9CAUD</name>
<dbReference type="PANTHER" id="PTHR10133">
    <property type="entry name" value="DNA POLYMERASE I"/>
    <property type="match status" value="1"/>
</dbReference>
<dbReference type="EC" id="2.7.7.7" evidence="2"/>
<organism evidence="12">
    <name type="scientific">Myoviridae sp. ct4uh47</name>
    <dbReference type="NCBI Taxonomy" id="2825032"/>
    <lineage>
        <taxon>Viruses</taxon>
        <taxon>Duplodnaviria</taxon>
        <taxon>Heunggongvirae</taxon>
        <taxon>Uroviricota</taxon>
        <taxon>Caudoviricetes</taxon>
    </lineage>
</organism>
<dbReference type="SUPFAM" id="SSF53098">
    <property type="entry name" value="Ribonuclease H-like"/>
    <property type="match status" value="1"/>
</dbReference>
<dbReference type="InterPro" id="IPR001098">
    <property type="entry name" value="DNA-dir_DNA_pol_A_palm_dom"/>
</dbReference>
<dbReference type="Pfam" id="PF00476">
    <property type="entry name" value="DNA_pol_A"/>
    <property type="match status" value="1"/>
</dbReference>
<keyword evidence="9" id="KW-0238">DNA-binding</keyword>
<dbReference type="SUPFAM" id="SSF56672">
    <property type="entry name" value="DNA/RNA polymerases"/>
    <property type="match status" value="1"/>
</dbReference>
<dbReference type="Pfam" id="PF01612">
    <property type="entry name" value="DNA_pol_A_exo1"/>
    <property type="match status" value="1"/>
</dbReference>
<evidence type="ECO:0000256" key="2">
    <source>
        <dbReference type="ARBA" id="ARBA00012417"/>
    </source>
</evidence>
<dbReference type="EMBL" id="BK016203">
    <property type="protein sequence ID" value="DAG02078.1"/>
    <property type="molecule type" value="Genomic_DNA"/>
</dbReference>
<dbReference type="GO" id="GO:0003887">
    <property type="term" value="F:DNA-directed DNA polymerase activity"/>
    <property type="evidence" value="ECO:0007669"/>
    <property type="project" value="UniProtKB-KW"/>
</dbReference>
<dbReference type="InterPro" id="IPR002562">
    <property type="entry name" value="3'-5'_exonuclease_dom"/>
</dbReference>
<dbReference type="InterPro" id="IPR019760">
    <property type="entry name" value="DNA-dir_DNA_pol_A_CS"/>
</dbReference>
<keyword evidence="6" id="KW-0235">DNA replication</keyword>
<evidence type="ECO:0000313" key="12">
    <source>
        <dbReference type="EMBL" id="DAG02078.1"/>
    </source>
</evidence>
<comment type="catalytic activity">
    <reaction evidence="10">
        <text>DNA(n) + a 2'-deoxyribonucleoside 5'-triphosphate = DNA(n+1) + diphosphate</text>
        <dbReference type="Rhea" id="RHEA:22508"/>
        <dbReference type="Rhea" id="RHEA-COMP:17339"/>
        <dbReference type="Rhea" id="RHEA-COMP:17340"/>
        <dbReference type="ChEBI" id="CHEBI:33019"/>
        <dbReference type="ChEBI" id="CHEBI:61560"/>
        <dbReference type="ChEBI" id="CHEBI:173112"/>
        <dbReference type="EC" id="2.7.7.7"/>
    </reaction>
</comment>
<protein>
    <recommendedName>
        <fullName evidence="3">DNA polymerase</fullName>
        <ecNumber evidence="2">2.7.7.7</ecNumber>
    </recommendedName>
</protein>
<accession>A0A8S5V5U9</accession>
<evidence type="ECO:0000256" key="9">
    <source>
        <dbReference type="ARBA" id="ARBA00023125"/>
    </source>
</evidence>
<dbReference type="PRINTS" id="PR00868">
    <property type="entry name" value="DNAPOLI"/>
</dbReference>
<dbReference type="InterPro" id="IPR002298">
    <property type="entry name" value="DNA_polymerase_A"/>
</dbReference>
<dbReference type="Gene3D" id="1.20.1060.10">
    <property type="entry name" value="Taq DNA Polymerase, Chain T, domain 4"/>
    <property type="match status" value="1"/>
</dbReference>
<keyword evidence="7" id="KW-0239">DNA-directed DNA polymerase</keyword>
<dbReference type="InterPro" id="IPR036397">
    <property type="entry name" value="RNaseH_sf"/>
</dbReference>
<keyword evidence="4" id="KW-0808">Transferase</keyword>